<dbReference type="GeneID" id="73323756"/>
<dbReference type="Pfam" id="PF03198">
    <property type="entry name" value="Glyco_hydro_72"/>
    <property type="match status" value="1"/>
</dbReference>
<dbReference type="GO" id="GO:0042124">
    <property type="term" value="F:1,3-beta-glucanosyltransferase activity"/>
    <property type="evidence" value="ECO:0007669"/>
    <property type="project" value="TreeGrafter"/>
</dbReference>
<comment type="function">
    <text evidence="4">Splits internally a 1,3-beta-glucan molecule and transfers the newly generated reducing end (the donor) to the non-reducing end of another 1,3-beta-glucan molecule (the acceptor) forming a 1,3-beta linkage, resulting in the elongation of 1,3-beta-glucan chains in the cell wall.</text>
</comment>
<evidence type="ECO:0000256" key="1">
    <source>
        <dbReference type="ARBA" id="ARBA00022729"/>
    </source>
</evidence>
<gene>
    <name evidence="5" type="ORF">ColSpa_02954</name>
</gene>
<evidence type="ECO:0000256" key="3">
    <source>
        <dbReference type="ARBA" id="ARBA00023180"/>
    </source>
</evidence>
<comment type="subcellular location">
    <subcellularLocation>
        <location evidence="4">Cell membrane</location>
        <topology evidence="4">Lipid-anchor</topology>
        <topology evidence="4">GPI-anchor</topology>
    </subcellularLocation>
</comment>
<dbReference type="RefSeq" id="XP_049125123.1">
    <property type="nucleotide sequence ID" value="XM_049269166.1"/>
</dbReference>
<protein>
    <recommendedName>
        <fullName evidence="4">1,3-beta-glucanosyltransferase</fullName>
        <ecNumber evidence="4">2.4.1.-</ecNumber>
    </recommendedName>
</protein>
<dbReference type="EMBL" id="BQXU01000005">
    <property type="protein sequence ID" value="GKT42773.1"/>
    <property type="molecule type" value="Genomic_DNA"/>
</dbReference>
<keyword evidence="6" id="KW-1185">Reference proteome</keyword>
<dbReference type="PANTHER" id="PTHR31468">
    <property type="entry name" value="1,3-BETA-GLUCANOSYLTRANSFERASE GAS1"/>
    <property type="match status" value="1"/>
</dbReference>
<comment type="caution">
    <text evidence="5">The sequence shown here is derived from an EMBL/GenBank/DDBJ whole genome shotgun (WGS) entry which is preliminary data.</text>
</comment>
<organism evidence="5 6">
    <name type="scientific">Colletotrichum spaethianum</name>
    <dbReference type="NCBI Taxonomy" id="700344"/>
    <lineage>
        <taxon>Eukaryota</taxon>
        <taxon>Fungi</taxon>
        <taxon>Dikarya</taxon>
        <taxon>Ascomycota</taxon>
        <taxon>Pezizomycotina</taxon>
        <taxon>Sordariomycetes</taxon>
        <taxon>Hypocreomycetidae</taxon>
        <taxon>Glomerellales</taxon>
        <taxon>Glomerellaceae</taxon>
        <taxon>Colletotrichum</taxon>
        <taxon>Colletotrichum spaethianum species complex</taxon>
    </lineage>
</organism>
<accession>A0AA37NZX6</accession>
<comment type="similarity">
    <text evidence="4">Belongs to the glycosyl hydrolase 72 family.</text>
</comment>
<evidence type="ECO:0000313" key="5">
    <source>
        <dbReference type="EMBL" id="GKT42773.1"/>
    </source>
</evidence>
<dbReference type="GO" id="GO:0098552">
    <property type="term" value="C:side of membrane"/>
    <property type="evidence" value="ECO:0007669"/>
    <property type="project" value="UniProtKB-KW"/>
</dbReference>
<dbReference type="PANTHER" id="PTHR31468:SF2">
    <property type="entry name" value="1,3-BETA-GLUCANOSYLTRANSFERASE GAS1"/>
    <property type="match status" value="1"/>
</dbReference>
<keyword evidence="4" id="KW-0449">Lipoprotein</keyword>
<dbReference type="GO" id="GO:0071970">
    <property type="term" value="P:fungal-type cell wall (1-&gt;3)-beta-D-glucan biosynthetic process"/>
    <property type="evidence" value="ECO:0007669"/>
    <property type="project" value="TreeGrafter"/>
</dbReference>
<keyword evidence="4" id="KW-0808">Transferase</keyword>
<name>A0AA37NZX6_9PEZI</name>
<sequence length="98" mass="11142">MSRVYSGACVYEFFNGANKYGLVQKNLGGMLDTLKDFQNLKKNLALSPPPETVNDWATDEFTATRRPEMPTQSRNWLGEAVLPECPLDWAVVESRRRC</sequence>
<dbReference type="EC" id="2.4.1.-" evidence="4"/>
<evidence type="ECO:0000256" key="4">
    <source>
        <dbReference type="RuleBase" id="RU361209"/>
    </source>
</evidence>
<keyword evidence="2" id="KW-1015">Disulfide bond</keyword>
<evidence type="ECO:0000256" key="2">
    <source>
        <dbReference type="ARBA" id="ARBA00023157"/>
    </source>
</evidence>
<proteinExistence type="inferred from homology"/>
<keyword evidence="1" id="KW-0732">Signal</keyword>
<dbReference type="GO" id="GO:0031505">
    <property type="term" value="P:fungal-type cell wall organization"/>
    <property type="evidence" value="ECO:0007669"/>
    <property type="project" value="TreeGrafter"/>
</dbReference>
<dbReference type="AlphaFoldDB" id="A0AA37NZX6"/>
<keyword evidence="4" id="KW-0336">GPI-anchor</keyword>
<dbReference type="Gene3D" id="3.20.20.80">
    <property type="entry name" value="Glycosidases"/>
    <property type="match status" value="1"/>
</dbReference>
<reference evidence="5 6" key="1">
    <citation type="submission" date="2022-03" db="EMBL/GenBank/DDBJ databases">
        <title>Genome data of Colletotrichum spp.</title>
        <authorList>
            <person name="Utami Y.D."/>
            <person name="Hiruma K."/>
        </authorList>
    </citation>
    <scope>NUCLEOTIDE SEQUENCE [LARGE SCALE GENOMIC DNA]</scope>
    <source>
        <strain evidence="5 6">MAFF 239500</strain>
    </source>
</reference>
<evidence type="ECO:0000313" key="6">
    <source>
        <dbReference type="Proteomes" id="UP001055115"/>
    </source>
</evidence>
<keyword evidence="4" id="KW-0472">Membrane</keyword>
<dbReference type="GO" id="GO:0005886">
    <property type="term" value="C:plasma membrane"/>
    <property type="evidence" value="ECO:0007669"/>
    <property type="project" value="UniProtKB-SubCell"/>
</dbReference>
<dbReference type="Proteomes" id="UP001055115">
    <property type="component" value="Unassembled WGS sequence"/>
</dbReference>
<dbReference type="InterPro" id="IPR004886">
    <property type="entry name" value="Glucanosyltransferase"/>
</dbReference>
<keyword evidence="3" id="KW-0325">Glycoprotein</keyword>